<feature type="compositionally biased region" description="Low complexity" evidence="9">
    <location>
        <begin position="450"/>
        <end position="474"/>
    </location>
</feature>
<dbReference type="InterPro" id="IPR035500">
    <property type="entry name" value="NHR-like_dom_sf"/>
</dbReference>
<dbReference type="PROSITE" id="PS51030">
    <property type="entry name" value="NUCLEAR_REC_DBD_2"/>
    <property type="match status" value="1"/>
</dbReference>
<feature type="domain" description="NR LBD" evidence="11">
    <location>
        <begin position="206"/>
        <end position="462"/>
    </location>
</feature>
<dbReference type="AlphaFoldDB" id="A0A815M521"/>
<keyword evidence="7" id="KW-0675">Receptor</keyword>
<dbReference type="SUPFAM" id="SSF57716">
    <property type="entry name" value="Glucocorticoid receptor-like (DNA-binding domain)"/>
    <property type="match status" value="1"/>
</dbReference>
<dbReference type="OrthoDB" id="10035970at2759"/>
<evidence type="ECO:0000256" key="2">
    <source>
        <dbReference type="ARBA" id="ARBA00022771"/>
    </source>
</evidence>
<evidence type="ECO:0000259" key="11">
    <source>
        <dbReference type="PROSITE" id="PS51843"/>
    </source>
</evidence>
<dbReference type="PROSITE" id="PS51843">
    <property type="entry name" value="NR_LBD"/>
    <property type="match status" value="1"/>
</dbReference>
<feature type="region of interest" description="Disordered" evidence="9">
    <location>
        <begin position="499"/>
        <end position="520"/>
    </location>
</feature>
<dbReference type="SMART" id="SM00399">
    <property type="entry name" value="ZnF_C4"/>
    <property type="match status" value="1"/>
</dbReference>
<evidence type="ECO:0000256" key="6">
    <source>
        <dbReference type="ARBA" id="ARBA00023163"/>
    </source>
</evidence>
<dbReference type="Proteomes" id="UP000663832">
    <property type="component" value="Unassembled WGS sequence"/>
</dbReference>
<dbReference type="InterPro" id="IPR013088">
    <property type="entry name" value="Znf_NHR/GATA"/>
</dbReference>
<feature type="region of interest" description="Disordered" evidence="9">
    <location>
        <begin position="28"/>
        <end position="53"/>
    </location>
</feature>
<organism evidence="13 14">
    <name type="scientific">Adineta steineri</name>
    <dbReference type="NCBI Taxonomy" id="433720"/>
    <lineage>
        <taxon>Eukaryota</taxon>
        <taxon>Metazoa</taxon>
        <taxon>Spiralia</taxon>
        <taxon>Gnathifera</taxon>
        <taxon>Rotifera</taxon>
        <taxon>Eurotatoria</taxon>
        <taxon>Bdelloidea</taxon>
        <taxon>Adinetida</taxon>
        <taxon>Adinetidae</taxon>
        <taxon>Adineta</taxon>
    </lineage>
</organism>
<evidence type="ECO:0000256" key="5">
    <source>
        <dbReference type="ARBA" id="ARBA00023125"/>
    </source>
</evidence>
<sequence>MNSNNDIIANDDQSISIDHDIYDGDYNQRSQNDITHSSGSSISSNSTTTVNNGTRRLKDVPPCFVCGAEAHGYNFDQITCESCKAFFRRNALKSMERFRCRSNDTCVITAVTRKRCKRCRLIKCFEVGMRKDWILSDEEKTIKREKIVINRLRKQQAQIVLQQQTNDLIHSNLKTRTKTTTVQQSPILTYALMYMYQPCDQKMYGRQQFLLGQLSDGYQLICQQYPQPHKFLYRNTIISQTETFDYKLSLIQDLTRELTQTTTLRLLNFFNLIPEFQSLTQQQKTSILIQNMLSIFMFHGALTYDPNNDTFVDRTTSDEPYDAKYLLYVYGARVYNDFTALARQLLDVTYQLANDKRADEHGHTLFLLLMVILLFSDDIQMNLSENNQTNLSKIQGNYIDITCRYLHDNIGYTTGQRMFRKLIPLLSDLQKLCSTLANVNLCEMAEDSNKSSSSGTITTTNSNSNSNYNQGPVQSSLISSSTEFSSTIISGRSHLNELQKENRAPSSFNSPSSVLSNQSSPFILSNSTTTTLPNYPV</sequence>
<evidence type="ECO:0000256" key="1">
    <source>
        <dbReference type="ARBA" id="ARBA00022723"/>
    </source>
</evidence>
<feature type="compositionally biased region" description="Low complexity" evidence="9">
    <location>
        <begin position="504"/>
        <end position="520"/>
    </location>
</feature>
<keyword evidence="4" id="KW-0805">Transcription regulation</keyword>
<feature type="compositionally biased region" description="Low complexity" evidence="9">
    <location>
        <begin position="34"/>
        <end position="53"/>
    </location>
</feature>
<dbReference type="PANTHER" id="PTHR24082">
    <property type="entry name" value="NUCLEAR HORMONE RECEPTOR"/>
    <property type="match status" value="1"/>
</dbReference>
<dbReference type="PRINTS" id="PR00047">
    <property type="entry name" value="STROIDFINGER"/>
</dbReference>
<evidence type="ECO:0000256" key="9">
    <source>
        <dbReference type="SAM" id="MobiDB-lite"/>
    </source>
</evidence>
<dbReference type="Proteomes" id="UP000663877">
    <property type="component" value="Unassembled WGS sequence"/>
</dbReference>
<keyword evidence="1" id="KW-0479">Metal-binding</keyword>
<keyword evidence="14" id="KW-1185">Reference proteome</keyword>
<evidence type="ECO:0000256" key="4">
    <source>
        <dbReference type="ARBA" id="ARBA00023015"/>
    </source>
</evidence>
<dbReference type="Gene3D" id="3.30.50.10">
    <property type="entry name" value="Erythroid Transcription Factor GATA-1, subunit A"/>
    <property type="match status" value="1"/>
</dbReference>
<dbReference type="EMBL" id="CAJNOI010000202">
    <property type="protein sequence ID" value="CAF1179777.1"/>
    <property type="molecule type" value="Genomic_DNA"/>
</dbReference>
<name>A0A815M521_9BILA</name>
<dbReference type="InterPro" id="IPR001628">
    <property type="entry name" value="Znf_hrmn_rcpt"/>
</dbReference>
<dbReference type="GO" id="GO:0000978">
    <property type="term" value="F:RNA polymerase II cis-regulatory region sequence-specific DNA binding"/>
    <property type="evidence" value="ECO:0007669"/>
    <property type="project" value="TreeGrafter"/>
</dbReference>
<proteinExistence type="predicted"/>
<evidence type="ECO:0000256" key="3">
    <source>
        <dbReference type="ARBA" id="ARBA00022833"/>
    </source>
</evidence>
<dbReference type="Pfam" id="PF00105">
    <property type="entry name" value="zf-C4"/>
    <property type="match status" value="1"/>
</dbReference>
<dbReference type="GO" id="GO:0008270">
    <property type="term" value="F:zinc ion binding"/>
    <property type="evidence" value="ECO:0007669"/>
    <property type="project" value="UniProtKB-KW"/>
</dbReference>
<gene>
    <name evidence="12" type="ORF">BJG266_LOCUS25695</name>
    <name evidence="13" type="ORF">QVE165_LOCUS37660</name>
</gene>
<evidence type="ECO:0000313" key="14">
    <source>
        <dbReference type="Proteomes" id="UP000663832"/>
    </source>
</evidence>
<keyword evidence="5" id="KW-0238">DNA-binding</keyword>
<keyword evidence="6" id="KW-0804">Transcription</keyword>
<dbReference type="Gene3D" id="1.10.565.10">
    <property type="entry name" value="Retinoid X Receptor"/>
    <property type="match status" value="1"/>
</dbReference>
<dbReference type="EMBL" id="CAJNOM010000394">
    <property type="protein sequence ID" value="CAF1413140.1"/>
    <property type="molecule type" value="Genomic_DNA"/>
</dbReference>
<evidence type="ECO:0000256" key="7">
    <source>
        <dbReference type="ARBA" id="ARBA00023170"/>
    </source>
</evidence>
<dbReference type="GO" id="GO:0030154">
    <property type="term" value="P:cell differentiation"/>
    <property type="evidence" value="ECO:0007669"/>
    <property type="project" value="TreeGrafter"/>
</dbReference>
<dbReference type="SUPFAM" id="SSF48508">
    <property type="entry name" value="Nuclear receptor ligand-binding domain"/>
    <property type="match status" value="1"/>
</dbReference>
<evidence type="ECO:0000313" key="13">
    <source>
        <dbReference type="EMBL" id="CAF1413140.1"/>
    </source>
</evidence>
<dbReference type="GO" id="GO:0004879">
    <property type="term" value="F:nuclear receptor activity"/>
    <property type="evidence" value="ECO:0007669"/>
    <property type="project" value="TreeGrafter"/>
</dbReference>
<dbReference type="InterPro" id="IPR000536">
    <property type="entry name" value="Nucl_hrmn_rcpt_lig-bd"/>
</dbReference>
<dbReference type="PROSITE" id="PS00031">
    <property type="entry name" value="NUCLEAR_REC_DBD_1"/>
    <property type="match status" value="1"/>
</dbReference>
<evidence type="ECO:0000313" key="12">
    <source>
        <dbReference type="EMBL" id="CAF1179777.1"/>
    </source>
</evidence>
<keyword evidence="3" id="KW-0862">Zinc</keyword>
<evidence type="ECO:0000256" key="8">
    <source>
        <dbReference type="ARBA" id="ARBA00023242"/>
    </source>
</evidence>
<dbReference type="GO" id="GO:0000122">
    <property type="term" value="P:negative regulation of transcription by RNA polymerase II"/>
    <property type="evidence" value="ECO:0007669"/>
    <property type="project" value="TreeGrafter"/>
</dbReference>
<dbReference type="InterPro" id="IPR050234">
    <property type="entry name" value="Nuclear_hormone_rcpt_NR1"/>
</dbReference>
<feature type="domain" description="Nuclear receptor" evidence="10">
    <location>
        <begin position="60"/>
        <end position="136"/>
    </location>
</feature>
<protein>
    <submittedName>
        <fullName evidence="13">Uncharacterized protein</fullName>
    </submittedName>
</protein>
<comment type="caution">
    <text evidence="13">The sequence shown here is derived from an EMBL/GenBank/DDBJ whole genome shotgun (WGS) entry which is preliminary data.</text>
</comment>
<accession>A0A815M521</accession>
<feature type="region of interest" description="Disordered" evidence="9">
    <location>
        <begin position="447"/>
        <end position="474"/>
    </location>
</feature>
<dbReference type="PANTHER" id="PTHR24082:SF283">
    <property type="entry name" value="NUCLEAR HORMONE RECEPTOR HR96"/>
    <property type="match status" value="1"/>
</dbReference>
<reference evidence="13" key="1">
    <citation type="submission" date="2021-02" db="EMBL/GenBank/DDBJ databases">
        <authorList>
            <person name="Nowell W R."/>
        </authorList>
    </citation>
    <scope>NUCLEOTIDE SEQUENCE</scope>
</reference>
<dbReference type="GO" id="GO:0045944">
    <property type="term" value="P:positive regulation of transcription by RNA polymerase II"/>
    <property type="evidence" value="ECO:0007669"/>
    <property type="project" value="TreeGrafter"/>
</dbReference>
<keyword evidence="2" id="KW-0863">Zinc-finger</keyword>
<keyword evidence="8" id="KW-0539">Nucleus</keyword>
<evidence type="ECO:0000259" key="10">
    <source>
        <dbReference type="PROSITE" id="PS51030"/>
    </source>
</evidence>